<feature type="compositionally biased region" description="Polar residues" evidence="1">
    <location>
        <begin position="298"/>
        <end position="316"/>
    </location>
</feature>
<feature type="compositionally biased region" description="Polar residues" evidence="1">
    <location>
        <begin position="129"/>
        <end position="143"/>
    </location>
</feature>
<feature type="compositionally biased region" description="Low complexity" evidence="1">
    <location>
        <begin position="170"/>
        <end position="188"/>
    </location>
</feature>
<dbReference type="WBParaSite" id="MCU_001449-RA">
    <property type="protein sequence ID" value="MCU_001449-RA"/>
    <property type="gene ID" value="MCU_001449"/>
</dbReference>
<feature type="compositionally biased region" description="Basic and acidic residues" evidence="1">
    <location>
        <begin position="317"/>
        <end position="334"/>
    </location>
</feature>
<feature type="region of interest" description="Disordered" evidence="1">
    <location>
        <begin position="1"/>
        <end position="105"/>
    </location>
</feature>
<dbReference type="InterPro" id="IPR012677">
    <property type="entry name" value="Nucleotide-bd_a/b_plait_sf"/>
</dbReference>
<feature type="domain" description="RRM" evidence="2">
    <location>
        <begin position="195"/>
        <end position="263"/>
    </location>
</feature>
<dbReference type="GO" id="GO:0003723">
    <property type="term" value="F:RNA binding"/>
    <property type="evidence" value="ECO:0007669"/>
    <property type="project" value="InterPro"/>
</dbReference>
<dbReference type="InterPro" id="IPR000504">
    <property type="entry name" value="RRM_dom"/>
</dbReference>
<feature type="compositionally biased region" description="Basic and acidic residues" evidence="1">
    <location>
        <begin position="145"/>
        <end position="155"/>
    </location>
</feature>
<evidence type="ECO:0000256" key="1">
    <source>
        <dbReference type="SAM" id="MobiDB-lite"/>
    </source>
</evidence>
<protein>
    <submittedName>
        <fullName evidence="3">RRM domain-containing protein</fullName>
    </submittedName>
</protein>
<evidence type="ECO:0000313" key="3">
    <source>
        <dbReference type="WBParaSite" id="MCU_001449-RA"/>
    </source>
</evidence>
<feature type="compositionally biased region" description="Polar residues" evidence="1">
    <location>
        <begin position="52"/>
        <end position="66"/>
    </location>
</feature>
<dbReference type="InterPro" id="IPR035979">
    <property type="entry name" value="RBD_domain_sf"/>
</dbReference>
<proteinExistence type="predicted"/>
<reference evidence="3" key="1">
    <citation type="submission" date="2019-11" db="UniProtKB">
        <authorList>
            <consortium name="WormBaseParasite"/>
        </authorList>
    </citation>
    <scope>IDENTIFICATION</scope>
</reference>
<feature type="compositionally biased region" description="Pro residues" evidence="1">
    <location>
        <begin position="159"/>
        <end position="169"/>
    </location>
</feature>
<dbReference type="Gene3D" id="3.30.70.330">
    <property type="match status" value="1"/>
</dbReference>
<feature type="region of interest" description="Disordered" evidence="1">
    <location>
        <begin position="119"/>
        <end position="188"/>
    </location>
</feature>
<name>A0A5K3EN55_MESCO</name>
<feature type="compositionally biased region" description="Basic and acidic residues" evidence="1">
    <location>
        <begin position="18"/>
        <end position="39"/>
    </location>
</feature>
<feature type="region of interest" description="Disordered" evidence="1">
    <location>
        <begin position="275"/>
        <end position="346"/>
    </location>
</feature>
<sequence>MLLAELLKRSPPVPPTVENERSVNTRQSGRRDPISDRKMSGPQPGLPRFVPGSNSIETARPVNTRQSSRRKEMHYTTNQPPPLVLRSDSSSSSSETETSVDTPLAVRIDRLRNQFLQLQPARQHPFSPGFSTNETARSVNTRQSSRREQTRDRNINRPPQSPPQIPPPTTHHNSNSSSSSSAEEQSPSVDETKFIIRVFGFAEWITNADIKTFISSFGTVTDFSMHSTGDSRYALVAMNDSRRAFNVIAKSPHTFKNSLVLVKAQSQAMILEQIRFEQSQSPSTPNTPPVQRKDKSCQKSVDASQSTKNQATTTKVPTEKQKKSDEASLKERVKLRLHKLRGHHDK</sequence>
<feature type="compositionally biased region" description="Low complexity" evidence="1">
    <location>
        <begin position="87"/>
        <end position="99"/>
    </location>
</feature>
<dbReference type="AlphaFoldDB" id="A0A5K3EN55"/>
<evidence type="ECO:0000259" key="2">
    <source>
        <dbReference type="SMART" id="SM00360"/>
    </source>
</evidence>
<accession>A0A5K3EN55</accession>
<feature type="compositionally biased region" description="Basic residues" evidence="1">
    <location>
        <begin position="335"/>
        <end position="346"/>
    </location>
</feature>
<dbReference type="SUPFAM" id="SSF54928">
    <property type="entry name" value="RNA-binding domain, RBD"/>
    <property type="match status" value="1"/>
</dbReference>
<dbReference type="SMART" id="SM00360">
    <property type="entry name" value="RRM"/>
    <property type="match status" value="1"/>
</dbReference>
<organism evidence="3">
    <name type="scientific">Mesocestoides corti</name>
    <name type="common">Flatworm</name>
    <dbReference type="NCBI Taxonomy" id="53468"/>
    <lineage>
        <taxon>Eukaryota</taxon>
        <taxon>Metazoa</taxon>
        <taxon>Spiralia</taxon>
        <taxon>Lophotrochozoa</taxon>
        <taxon>Platyhelminthes</taxon>
        <taxon>Cestoda</taxon>
        <taxon>Eucestoda</taxon>
        <taxon>Cyclophyllidea</taxon>
        <taxon>Mesocestoididae</taxon>
        <taxon>Mesocestoides</taxon>
    </lineage>
</organism>